<protein>
    <submittedName>
        <fullName evidence="2">CheR family methyltransferase</fullName>
    </submittedName>
</protein>
<evidence type="ECO:0000313" key="2">
    <source>
        <dbReference type="EMBL" id="MFD2185220.1"/>
    </source>
</evidence>
<dbReference type="GO" id="GO:0032259">
    <property type="term" value="P:methylation"/>
    <property type="evidence" value="ECO:0007669"/>
    <property type="project" value="UniProtKB-KW"/>
</dbReference>
<dbReference type="RefSeq" id="WP_378318172.1">
    <property type="nucleotide sequence ID" value="NZ_JBHUHY010000002.1"/>
</dbReference>
<dbReference type="PROSITE" id="PS50123">
    <property type="entry name" value="CHER"/>
    <property type="match status" value="1"/>
</dbReference>
<proteinExistence type="predicted"/>
<dbReference type="InterPro" id="IPR050903">
    <property type="entry name" value="Bact_Chemotaxis_MeTrfase"/>
</dbReference>
<keyword evidence="2" id="KW-0489">Methyltransferase</keyword>
<dbReference type="InterPro" id="IPR029063">
    <property type="entry name" value="SAM-dependent_MTases_sf"/>
</dbReference>
<sequence length="270" mass="31865">MKEDCVGFLQWALPQMEMRWAGFRKVRNQVCKRIRRRLKVLNLQDFEEYKRWLTTHDSEWEVLDEMCRITISRFYRDWAVFDFLKGEILPLLAQQALLEKRPLRVWSTGCASGEEPYTLSLIWNFVFKEKFPSLDFHIAATDIDAQLLKRAKIGCYTPGSLKGLPKEWLDIAFVKKGNEYCIHSQYEKNIKWMQQDIRIAQPYGVFDLVLCRNLVATYFETTLQIDIFNKIRSAMRSGAILVLGCHEKLPTEVEGFSMKEEKLNIYVKDQ</sequence>
<dbReference type="InterPro" id="IPR000780">
    <property type="entry name" value="CheR_MeTrfase"/>
</dbReference>
<gene>
    <name evidence="2" type="ORF">ACFSJT_00325</name>
</gene>
<dbReference type="EMBL" id="JBHUHY010000002">
    <property type="protein sequence ID" value="MFD2185220.1"/>
    <property type="molecule type" value="Genomic_DNA"/>
</dbReference>
<dbReference type="PANTHER" id="PTHR24422">
    <property type="entry name" value="CHEMOTAXIS PROTEIN METHYLTRANSFERASE"/>
    <property type="match status" value="1"/>
</dbReference>
<evidence type="ECO:0000259" key="1">
    <source>
        <dbReference type="PROSITE" id="PS50123"/>
    </source>
</evidence>
<keyword evidence="3" id="KW-1185">Reference proteome</keyword>
<dbReference type="SMART" id="SM00138">
    <property type="entry name" value="MeTrc"/>
    <property type="match status" value="1"/>
</dbReference>
<reference evidence="3" key="1">
    <citation type="journal article" date="2019" name="Int. J. Syst. Evol. Microbiol.">
        <title>The Global Catalogue of Microorganisms (GCM) 10K type strain sequencing project: providing services to taxonomists for standard genome sequencing and annotation.</title>
        <authorList>
            <consortium name="The Broad Institute Genomics Platform"/>
            <consortium name="The Broad Institute Genome Sequencing Center for Infectious Disease"/>
            <person name="Wu L."/>
            <person name="Ma J."/>
        </authorList>
    </citation>
    <scope>NUCLEOTIDE SEQUENCE [LARGE SCALE GENOMIC DNA]</scope>
    <source>
        <strain evidence="3">DT92</strain>
    </source>
</reference>
<dbReference type="Pfam" id="PF01739">
    <property type="entry name" value="CheR"/>
    <property type="match status" value="1"/>
</dbReference>
<accession>A0ABW5ASN3</accession>
<feature type="domain" description="CheR-type methyltransferase" evidence="1">
    <location>
        <begin position="27"/>
        <end position="269"/>
    </location>
</feature>
<dbReference type="Gene3D" id="3.40.50.150">
    <property type="entry name" value="Vaccinia Virus protein VP39"/>
    <property type="match status" value="1"/>
</dbReference>
<dbReference type="PANTHER" id="PTHR24422:SF10">
    <property type="entry name" value="CHEMOTAXIS PROTEIN METHYLTRANSFERASE 2"/>
    <property type="match status" value="1"/>
</dbReference>
<dbReference type="GO" id="GO:0008168">
    <property type="term" value="F:methyltransferase activity"/>
    <property type="evidence" value="ECO:0007669"/>
    <property type="project" value="UniProtKB-KW"/>
</dbReference>
<organism evidence="2 3">
    <name type="scientific">Aquimarina celericrescens</name>
    <dbReference type="NCBI Taxonomy" id="1964542"/>
    <lineage>
        <taxon>Bacteria</taxon>
        <taxon>Pseudomonadati</taxon>
        <taxon>Bacteroidota</taxon>
        <taxon>Flavobacteriia</taxon>
        <taxon>Flavobacteriales</taxon>
        <taxon>Flavobacteriaceae</taxon>
        <taxon>Aquimarina</taxon>
    </lineage>
</organism>
<dbReference type="SUPFAM" id="SSF53335">
    <property type="entry name" value="S-adenosyl-L-methionine-dependent methyltransferases"/>
    <property type="match status" value="1"/>
</dbReference>
<dbReference type="InterPro" id="IPR022642">
    <property type="entry name" value="CheR_C"/>
</dbReference>
<dbReference type="Proteomes" id="UP001597344">
    <property type="component" value="Unassembled WGS sequence"/>
</dbReference>
<dbReference type="SUPFAM" id="SSF47757">
    <property type="entry name" value="Chemotaxis receptor methyltransferase CheR, N-terminal domain"/>
    <property type="match status" value="1"/>
</dbReference>
<comment type="caution">
    <text evidence="2">The sequence shown here is derived from an EMBL/GenBank/DDBJ whole genome shotgun (WGS) entry which is preliminary data.</text>
</comment>
<evidence type="ECO:0000313" key="3">
    <source>
        <dbReference type="Proteomes" id="UP001597344"/>
    </source>
</evidence>
<dbReference type="PRINTS" id="PR00996">
    <property type="entry name" value="CHERMTFRASE"/>
</dbReference>
<keyword evidence="2" id="KW-0808">Transferase</keyword>
<name>A0ABW5ASN3_9FLAO</name>